<keyword evidence="2" id="KW-1185">Reference proteome</keyword>
<organism evidence="1 2">
    <name type="scientific">Halpernia frigidisoli</name>
    <dbReference type="NCBI Taxonomy" id="1125876"/>
    <lineage>
        <taxon>Bacteria</taxon>
        <taxon>Pseudomonadati</taxon>
        <taxon>Bacteroidota</taxon>
        <taxon>Flavobacteriia</taxon>
        <taxon>Flavobacteriales</taxon>
        <taxon>Weeksellaceae</taxon>
        <taxon>Chryseobacterium group</taxon>
        <taxon>Halpernia</taxon>
    </lineage>
</organism>
<dbReference type="OrthoDB" id="9788332at2"/>
<name>A0A1I3DWB9_9FLAO</name>
<dbReference type="Pfam" id="PF09912">
    <property type="entry name" value="DUF2141"/>
    <property type="match status" value="1"/>
</dbReference>
<proteinExistence type="predicted"/>
<dbReference type="EMBL" id="FOQT01000001">
    <property type="protein sequence ID" value="SFH90751.1"/>
    <property type="molecule type" value="Genomic_DNA"/>
</dbReference>
<gene>
    <name evidence="1" type="ORF">SAMN05443292_0729</name>
</gene>
<dbReference type="AlphaFoldDB" id="A0A1I3DWB9"/>
<accession>A0A1I3DWB9</accession>
<dbReference type="RefSeq" id="WP_090078773.1">
    <property type="nucleotide sequence ID" value="NZ_FOQT01000001.1"/>
</dbReference>
<evidence type="ECO:0000313" key="2">
    <source>
        <dbReference type="Proteomes" id="UP000198931"/>
    </source>
</evidence>
<protein>
    <submittedName>
        <fullName evidence="1">Uncharacterized conserved protein, DUF2141 family</fullName>
    </submittedName>
</protein>
<sequence>MKFETILASVLLAGLTSTGTSTGKHDLEIDIANIKNTKGTVAVGIYNSEHGFLTKGKEFKTKTIKVSGSTVHCEFTDLPDGKYAVAVFHDENSDKKFNTNMLGLPKEAYGFSNNFKPVISKPKFSDTEFTLNSDKKITIKLIH</sequence>
<dbReference type="InterPro" id="IPR018673">
    <property type="entry name" value="DUF2141"/>
</dbReference>
<reference evidence="1 2" key="1">
    <citation type="submission" date="2016-10" db="EMBL/GenBank/DDBJ databases">
        <authorList>
            <person name="de Groot N.N."/>
        </authorList>
    </citation>
    <scope>NUCLEOTIDE SEQUENCE [LARGE SCALE GENOMIC DNA]</scope>
    <source>
        <strain evidence="1 2">DSM 26000</strain>
    </source>
</reference>
<evidence type="ECO:0000313" key="1">
    <source>
        <dbReference type="EMBL" id="SFH90751.1"/>
    </source>
</evidence>
<dbReference type="Proteomes" id="UP000198931">
    <property type="component" value="Unassembled WGS sequence"/>
</dbReference>